<dbReference type="AlphaFoldDB" id="A0A438ADN4"/>
<evidence type="ECO:0000313" key="2">
    <source>
        <dbReference type="EMBL" id="RVV96785.1"/>
    </source>
</evidence>
<reference evidence="2 3" key="1">
    <citation type="submission" date="2018-11" db="EMBL/GenBank/DDBJ databases">
        <title>Mesobaculum littorinae gen. nov., sp. nov., isolated from Littorina scabra that represents a novel genus of the order Rhodobacteraceae.</title>
        <authorList>
            <person name="Li F."/>
        </authorList>
    </citation>
    <scope>NUCLEOTIDE SEQUENCE [LARGE SCALE GENOMIC DNA]</scope>
    <source>
        <strain evidence="2 3">M0103</strain>
    </source>
</reference>
<feature type="transmembrane region" description="Helical" evidence="1">
    <location>
        <begin position="58"/>
        <end position="79"/>
    </location>
</feature>
<feature type="transmembrane region" description="Helical" evidence="1">
    <location>
        <begin position="28"/>
        <end position="46"/>
    </location>
</feature>
<dbReference type="RefSeq" id="WP_127907829.1">
    <property type="nucleotide sequence ID" value="NZ_RQXX01000008.1"/>
</dbReference>
<evidence type="ECO:0008006" key="4">
    <source>
        <dbReference type="Google" id="ProtNLM"/>
    </source>
</evidence>
<feature type="transmembrane region" description="Helical" evidence="1">
    <location>
        <begin position="107"/>
        <end position="129"/>
    </location>
</feature>
<sequence length="133" mass="14735">MMTKTQPSDEREFAEEQSSLFKITLGPLAWALHFVASYAAAAVWCAKGPGGSILPLRLGIGAMTAVALGLILWVGWRAWQQWDFTDDWDYEHARARGEDRHEFLGHAAFLLAIVSFVGTCYTALPALYIGTCR</sequence>
<accession>A0A438ADN4</accession>
<keyword evidence="1" id="KW-1133">Transmembrane helix</keyword>
<proteinExistence type="predicted"/>
<protein>
    <recommendedName>
        <fullName evidence="4">Transmembrane protein</fullName>
    </recommendedName>
</protein>
<evidence type="ECO:0000313" key="3">
    <source>
        <dbReference type="Proteomes" id="UP000285908"/>
    </source>
</evidence>
<evidence type="ECO:0000256" key="1">
    <source>
        <dbReference type="SAM" id="Phobius"/>
    </source>
</evidence>
<name>A0A438ADN4_9RHOB</name>
<keyword evidence="1" id="KW-0472">Membrane</keyword>
<gene>
    <name evidence="2" type="ORF">EKE94_16995</name>
</gene>
<dbReference type="OrthoDB" id="7264282at2"/>
<keyword evidence="1" id="KW-0812">Transmembrane</keyword>
<dbReference type="EMBL" id="RQXX01000008">
    <property type="protein sequence ID" value="RVV96785.1"/>
    <property type="molecule type" value="Genomic_DNA"/>
</dbReference>
<dbReference type="Proteomes" id="UP000285908">
    <property type="component" value="Unassembled WGS sequence"/>
</dbReference>
<organism evidence="2 3">
    <name type="scientific">Mesobaculum littorinae</name>
    <dbReference type="NCBI Taxonomy" id="2486419"/>
    <lineage>
        <taxon>Bacteria</taxon>
        <taxon>Pseudomonadati</taxon>
        <taxon>Pseudomonadota</taxon>
        <taxon>Alphaproteobacteria</taxon>
        <taxon>Rhodobacterales</taxon>
        <taxon>Roseobacteraceae</taxon>
        <taxon>Mesobaculum</taxon>
    </lineage>
</organism>
<comment type="caution">
    <text evidence="2">The sequence shown here is derived from an EMBL/GenBank/DDBJ whole genome shotgun (WGS) entry which is preliminary data.</text>
</comment>
<keyword evidence="3" id="KW-1185">Reference proteome</keyword>